<organism evidence="2 3">
    <name type="scientific">Nephila pilipes</name>
    <name type="common">Giant wood spider</name>
    <name type="synonym">Nephila maculata</name>
    <dbReference type="NCBI Taxonomy" id="299642"/>
    <lineage>
        <taxon>Eukaryota</taxon>
        <taxon>Metazoa</taxon>
        <taxon>Ecdysozoa</taxon>
        <taxon>Arthropoda</taxon>
        <taxon>Chelicerata</taxon>
        <taxon>Arachnida</taxon>
        <taxon>Araneae</taxon>
        <taxon>Araneomorphae</taxon>
        <taxon>Entelegynae</taxon>
        <taxon>Araneoidea</taxon>
        <taxon>Nephilidae</taxon>
        <taxon>Nephila</taxon>
    </lineage>
</organism>
<dbReference type="AlphaFoldDB" id="A0A8X6QSK9"/>
<gene>
    <name evidence="2" type="ORF">NPIL_355461</name>
</gene>
<proteinExistence type="predicted"/>
<reference evidence="2" key="1">
    <citation type="submission" date="2020-08" db="EMBL/GenBank/DDBJ databases">
        <title>Multicomponent nature underlies the extraordinary mechanical properties of spider dragline silk.</title>
        <authorList>
            <person name="Kono N."/>
            <person name="Nakamura H."/>
            <person name="Mori M."/>
            <person name="Yoshida Y."/>
            <person name="Ohtoshi R."/>
            <person name="Malay A.D."/>
            <person name="Moran D.A.P."/>
            <person name="Tomita M."/>
            <person name="Numata K."/>
            <person name="Arakawa K."/>
        </authorList>
    </citation>
    <scope>NUCLEOTIDE SEQUENCE</scope>
</reference>
<evidence type="ECO:0000313" key="2">
    <source>
        <dbReference type="EMBL" id="GFU34207.1"/>
    </source>
</evidence>
<keyword evidence="3" id="KW-1185">Reference proteome</keyword>
<keyword evidence="1" id="KW-0812">Transmembrane</keyword>
<dbReference type="Proteomes" id="UP000887013">
    <property type="component" value="Unassembled WGS sequence"/>
</dbReference>
<keyword evidence="1" id="KW-1133">Transmembrane helix</keyword>
<evidence type="ECO:0000313" key="3">
    <source>
        <dbReference type="Proteomes" id="UP000887013"/>
    </source>
</evidence>
<accession>A0A8X6QSK9</accession>
<dbReference type="EMBL" id="BMAW01083468">
    <property type="protein sequence ID" value="GFU34207.1"/>
    <property type="molecule type" value="Genomic_DNA"/>
</dbReference>
<keyword evidence="1" id="KW-0472">Membrane</keyword>
<name>A0A8X6QSK9_NEPPI</name>
<evidence type="ECO:0000256" key="1">
    <source>
        <dbReference type="SAM" id="Phobius"/>
    </source>
</evidence>
<protein>
    <submittedName>
        <fullName evidence="2">Uncharacterized protein</fullName>
    </submittedName>
</protein>
<sequence length="124" mass="13934">MRVHSMALGMETGEAAAWQHKKVWYQQPNLMATARKYAQHRRAAIRAYSGVLYSFAILAWYTVVLGLCQVKAMGEATSLQKLNFLVASNAGQHSAKCSNIAKQYVAGTKWLLNGKLWQQPIFFL</sequence>
<comment type="caution">
    <text evidence="2">The sequence shown here is derived from an EMBL/GenBank/DDBJ whole genome shotgun (WGS) entry which is preliminary data.</text>
</comment>
<feature type="transmembrane region" description="Helical" evidence="1">
    <location>
        <begin position="45"/>
        <end position="67"/>
    </location>
</feature>